<sequence>MPIAKIIIDFDDTLFDTASMKEDLLALFARFGVPVEKFWETYRASYSRNDLASYNLWHHIDIVCEQFSNLDKKSLLIEAEALFKNSKKYLLDGVEDFLNELRGLGVPLILLSLGDADWQKQKVESVGVSKFFNEVIFTGRNKKETVQLLIKDAIDDIIFINDKISETQEITALSGQIKPILRMKNGAAVSDYEQSGIPYFKNFSEILTRVKNYV</sequence>
<accession>A0A0G0VE46</accession>
<dbReference type="SUPFAM" id="SSF56784">
    <property type="entry name" value="HAD-like"/>
    <property type="match status" value="1"/>
</dbReference>
<proteinExistence type="predicted"/>
<dbReference type="Gene3D" id="3.40.50.1000">
    <property type="entry name" value="HAD superfamily/HAD-like"/>
    <property type="match status" value="1"/>
</dbReference>
<comment type="caution">
    <text evidence="3">The sequence shown here is derived from an EMBL/GenBank/DDBJ whole genome shotgun (WGS) entry which is preliminary data.</text>
</comment>
<evidence type="ECO:0008006" key="5">
    <source>
        <dbReference type="Google" id="ProtNLM"/>
    </source>
</evidence>
<name>A0A0G0VE46_9BACT</name>
<evidence type="ECO:0000313" key="3">
    <source>
        <dbReference type="EMBL" id="KKR99143.1"/>
    </source>
</evidence>
<dbReference type="PANTHER" id="PTHR46470:SF3">
    <property type="entry name" value="N-ACYLNEURAMINATE-9-PHOSPHATASE"/>
    <property type="match status" value="1"/>
</dbReference>
<dbReference type="InterPro" id="IPR023214">
    <property type="entry name" value="HAD_sf"/>
</dbReference>
<evidence type="ECO:0000256" key="1">
    <source>
        <dbReference type="ARBA" id="ARBA00022801"/>
    </source>
</evidence>
<evidence type="ECO:0000256" key="2">
    <source>
        <dbReference type="ARBA" id="ARBA00022842"/>
    </source>
</evidence>
<keyword evidence="1" id="KW-0378">Hydrolase</keyword>
<dbReference type="STRING" id="1619048.UU49_C0010G0007"/>
<dbReference type="EMBL" id="LCAV01000010">
    <property type="protein sequence ID" value="KKR99143.1"/>
    <property type="molecule type" value="Genomic_DNA"/>
</dbReference>
<dbReference type="Proteomes" id="UP000034108">
    <property type="component" value="Unassembled WGS sequence"/>
</dbReference>
<protein>
    <recommendedName>
        <fullName evidence="5">Haloacid dehalogenase domain protein hydrolase</fullName>
    </recommendedName>
</protein>
<dbReference type="Pfam" id="PF00702">
    <property type="entry name" value="Hydrolase"/>
    <property type="match status" value="1"/>
</dbReference>
<evidence type="ECO:0000313" key="4">
    <source>
        <dbReference type="Proteomes" id="UP000034108"/>
    </source>
</evidence>
<dbReference type="InterPro" id="IPR036412">
    <property type="entry name" value="HAD-like_sf"/>
</dbReference>
<organism evidence="3 4">
    <name type="scientific">Candidatus Magasanikbacteria bacterium GW2011_GWC2_41_17</name>
    <dbReference type="NCBI Taxonomy" id="1619048"/>
    <lineage>
        <taxon>Bacteria</taxon>
        <taxon>Candidatus Magasanikiibacteriota</taxon>
    </lineage>
</organism>
<gene>
    <name evidence="3" type="ORF">UU49_C0010G0007</name>
</gene>
<keyword evidence="2" id="KW-0460">Magnesium</keyword>
<dbReference type="PANTHER" id="PTHR46470">
    <property type="entry name" value="N-ACYLNEURAMINATE-9-PHOSPHATASE"/>
    <property type="match status" value="1"/>
</dbReference>
<dbReference type="InterPro" id="IPR051400">
    <property type="entry name" value="HAD-like_hydrolase"/>
</dbReference>
<reference evidence="3 4" key="1">
    <citation type="journal article" date="2015" name="Nature">
        <title>rRNA introns, odd ribosomes, and small enigmatic genomes across a large radiation of phyla.</title>
        <authorList>
            <person name="Brown C.T."/>
            <person name="Hug L.A."/>
            <person name="Thomas B.C."/>
            <person name="Sharon I."/>
            <person name="Castelle C.J."/>
            <person name="Singh A."/>
            <person name="Wilkins M.J."/>
            <person name="Williams K.H."/>
            <person name="Banfield J.F."/>
        </authorList>
    </citation>
    <scope>NUCLEOTIDE SEQUENCE [LARGE SCALE GENOMIC DNA]</scope>
</reference>
<dbReference type="AlphaFoldDB" id="A0A0G0VE46"/>
<dbReference type="GO" id="GO:0016791">
    <property type="term" value="F:phosphatase activity"/>
    <property type="evidence" value="ECO:0007669"/>
    <property type="project" value="TreeGrafter"/>
</dbReference>